<dbReference type="AlphaFoldDB" id="A0A7R8VVJ0"/>
<name>A0A7R8VVJ0_TIMDO</name>
<dbReference type="PANTHER" id="PTHR12794:SF0">
    <property type="entry name" value="GEM-ASSOCIATED PROTEIN 2"/>
    <property type="match status" value="1"/>
</dbReference>
<accession>A0A7R8VVJ0</accession>
<dbReference type="GO" id="GO:0005634">
    <property type="term" value="C:nucleus"/>
    <property type="evidence" value="ECO:0007669"/>
    <property type="project" value="TreeGrafter"/>
</dbReference>
<dbReference type="Gene3D" id="1.20.58.1070">
    <property type="match status" value="1"/>
</dbReference>
<reference evidence="2" key="1">
    <citation type="submission" date="2020-11" db="EMBL/GenBank/DDBJ databases">
        <authorList>
            <person name="Tran Van P."/>
        </authorList>
    </citation>
    <scope>NUCLEOTIDE SEQUENCE</scope>
</reference>
<organism evidence="2">
    <name type="scientific">Timema douglasi</name>
    <name type="common">Walking stick</name>
    <dbReference type="NCBI Taxonomy" id="61478"/>
    <lineage>
        <taxon>Eukaryota</taxon>
        <taxon>Metazoa</taxon>
        <taxon>Ecdysozoa</taxon>
        <taxon>Arthropoda</taxon>
        <taxon>Hexapoda</taxon>
        <taxon>Insecta</taxon>
        <taxon>Pterygota</taxon>
        <taxon>Neoptera</taxon>
        <taxon>Polyneoptera</taxon>
        <taxon>Phasmatodea</taxon>
        <taxon>Timematodea</taxon>
        <taxon>Timematoidea</taxon>
        <taxon>Timematidae</taxon>
        <taxon>Timema</taxon>
    </lineage>
</organism>
<protein>
    <submittedName>
        <fullName evidence="2">Uncharacterized protein</fullName>
    </submittedName>
</protein>
<gene>
    <name evidence="2" type="ORF">TDIB3V08_LOCUS11179</name>
</gene>
<evidence type="ECO:0000256" key="1">
    <source>
        <dbReference type="ARBA" id="ARBA00025758"/>
    </source>
</evidence>
<dbReference type="Pfam" id="PF04938">
    <property type="entry name" value="SIP1"/>
    <property type="match status" value="1"/>
</dbReference>
<sequence>MLRGSRLQSLQLLDYHEDCFQAAILQLLDYHEDCFQVAILQLLDYHVDWLEQKSTFTYHQGRWLYALLTCVELPLIPETCSTVRTLARECSRIRATLCLTNFPLSQPSRVEPFELVRTGTSVTLMSPVTTQLRVTKWFELVQTGTSVTLMSPVTTQLRDPADETTLDQLNFFICLVTKYFRQYDLGEVL</sequence>
<dbReference type="PANTHER" id="PTHR12794">
    <property type="entry name" value="GEMIN2"/>
    <property type="match status" value="1"/>
</dbReference>
<evidence type="ECO:0000313" key="2">
    <source>
        <dbReference type="EMBL" id="CAD7205024.1"/>
    </source>
</evidence>
<dbReference type="GO" id="GO:0000387">
    <property type="term" value="P:spliceosomal snRNP assembly"/>
    <property type="evidence" value="ECO:0007669"/>
    <property type="project" value="InterPro"/>
</dbReference>
<comment type="similarity">
    <text evidence="1">Belongs to the gemin-2 family.</text>
</comment>
<dbReference type="GO" id="GO:0032797">
    <property type="term" value="C:SMN complex"/>
    <property type="evidence" value="ECO:0007669"/>
    <property type="project" value="TreeGrafter"/>
</dbReference>
<dbReference type="EMBL" id="OA573777">
    <property type="protein sequence ID" value="CAD7205024.1"/>
    <property type="molecule type" value="Genomic_DNA"/>
</dbReference>
<dbReference type="InterPro" id="IPR035426">
    <property type="entry name" value="Gemin2/Brr1"/>
</dbReference>
<proteinExistence type="inferred from homology"/>